<organism evidence="1 2">
    <name type="scientific">Yersinia enterocolitica subsp. palearctica serotype O:3 (strain DSM 13030 / CIP 106945 / Y11)</name>
    <dbReference type="NCBI Taxonomy" id="930944"/>
    <lineage>
        <taxon>Bacteria</taxon>
        <taxon>Pseudomonadati</taxon>
        <taxon>Pseudomonadota</taxon>
        <taxon>Gammaproteobacteria</taxon>
        <taxon>Enterobacterales</taxon>
        <taxon>Yersiniaceae</taxon>
        <taxon>Yersinia</taxon>
    </lineage>
</organism>
<sequence>MKHHVWRALLQSVLPIFSLNKGIRTISRSGDSVRNIIIHAHQLLYIQRYL</sequence>
<protein>
    <submittedName>
        <fullName evidence="1">Uncharacterized protein</fullName>
    </submittedName>
</protein>
<gene>
    <name evidence="1" type="ordered locus">Y11_14131</name>
</gene>
<evidence type="ECO:0000313" key="2">
    <source>
        <dbReference type="Proteomes" id="UP000008084"/>
    </source>
</evidence>
<proteinExistence type="predicted"/>
<dbReference type="HOGENOM" id="CLU_3124343_0_0_6"/>
<evidence type="ECO:0000313" key="1">
    <source>
        <dbReference type="EMBL" id="CBY26768.1"/>
    </source>
</evidence>
<dbReference type="KEGG" id="yey:Y11_14131"/>
<accession>A0A0H3NNV4</accession>
<dbReference type="PATRIC" id="fig|930944.6.peg.1403"/>
<dbReference type="Proteomes" id="UP000008084">
    <property type="component" value="Chromosome"/>
</dbReference>
<dbReference type="EMBL" id="FR729477">
    <property type="protein sequence ID" value="CBY26768.1"/>
    <property type="molecule type" value="Genomic_DNA"/>
</dbReference>
<name>A0A0H3NNV4_YERE1</name>
<reference evidence="1 2" key="1">
    <citation type="journal article" date="2011" name="J. Bacteriol.">
        <title>Complete genome sequence of Yersinia enterocolitica subsp. palearctica serogroup O:3.</title>
        <authorList>
            <person name="Batzilla J."/>
            <person name="Hoper D."/>
            <person name="Antonenka U."/>
            <person name="Heesemann J."/>
            <person name="Rakin A."/>
        </authorList>
    </citation>
    <scope>NUCLEOTIDE SEQUENCE [LARGE SCALE GENOMIC DNA]</scope>
    <source>
        <strain evidence="2">DSM 13030 / CIP 106945 / Y11</strain>
    </source>
</reference>
<dbReference type="AlphaFoldDB" id="A0A0H3NNV4"/>